<keyword evidence="1" id="KW-0812">Transmembrane</keyword>
<comment type="caution">
    <text evidence="3">The sequence shown here is derived from an EMBL/GenBank/DDBJ whole genome shotgun (WGS) entry which is preliminary data.</text>
</comment>
<evidence type="ECO:0000313" key="3">
    <source>
        <dbReference type="EMBL" id="EDQ03768.1"/>
    </source>
</evidence>
<keyword evidence="1" id="KW-0472">Membrane</keyword>
<reference evidence="3 4" key="1">
    <citation type="submission" date="2007-11" db="EMBL/GenBank/DDBJ databases">
        <authorList>
            <person name="Wagner-Dobler I."/>
            <person name="Ferriera S."/>
            <person name="Johnson J."/>
            <person name="Kravitz S."/>
            <person name="Beeson K."/>
            <person name="Sutton G."/>
            <person name="Rogers Y.-H."/>
            <person name="Friedman R."/>
            <person name="Frazier M."/>
            <person name="Venter J.C."/>
        </authorList>
    </citation>
    <scope>NUCLEOTIDE SEQUENCE [LARGE SCALE GENOMIC DNA]</scope>
    <source>
        <strain evidence="3 4">HEL-45</strain>
    </source>
</reference>
<feature type="transmembrane region" description="Helical" evidence="1">
    <location>
        <begin position="69"/>
        <end position="88"/>
    </location>
</feature>
<organism evidence="3 4">
    <name type="scientific">Sulfitobacter indolifex HEL-45</name>
    <dbReference type="NCBI Taxonomy" id="391624"/>
    <lineage>
        <taxon>Bacteria</taxon>
        <taxon>Pseudomonadati</taxon>
        <taxon>Pseudomonadota</taxon>
        <taxon>Alphaproteobacteria</taxon>
        <taxon>Rhodobacterales</taxon>
        <taxon>Roseobacteraceae</taxon>
        <taxon>Sulfitobacter</taxon>
    </lineage>
</organism>
<evidence type="ECO:0000259" key="2">
    <source>
        <dbReference type="Pfam" id="PF18186"/>
    </source>
</evidence>
<dbReference type="Proteomes" id="UP000003257">
    <property type="component" value="Unassembled WGS sequence"/>
</dbReference>
<protein>
    <recommendedName>
        <fullName evidence="2">SMODS and SLOG-associating 2TM effector domain-containing protein</fullName>
    </recommendedName>
</protein>
<sequence length="202" mass="22774">MKTMPPDYDIAFEDQVRECFGRVVYTHKTHERMADRSADTLRRYKVLQITLSALTSAGAIGVVVGEELWVEVATVGISFMTLFVAAYLKNFDPGAIAQKHRDAAAKLWNVRECYLSLLTDLPRLSHEAAVERRDELQAILSALYEGAPQTDGKAYEEAQRRLKEMEDMSFTADEIDCFLPLSLKRSGGRPKQTEVNQAEGKR</sequence>
<gene>
    <name evidence="3" type="ORF">OIHEL45_18166</name>
</gene>
<evidence type="ECO:0000313" key="4">
    <source>
        <dbReference type="Proteomes" id="UP000003257"/>
    </source>
</evidence>
<proteinExistence type="predicted"/>
<feature type="transmembrane region" description="Helical" evidence="1">
    <location>
        <begin position="46"/>
        <end position="63"/>
    </location>
</feature>
<evidence type="ECO:0000256" key="1">
    <source>
        <dbReference type="SAM" id="Phobius"/>
    </source>
</evidence>
<feature type="domain" description="SMODS and SLOG-associating 2TM effector" evidence="2">
    <location>
        <begin position="12"/>
        <end position="174"/>
    </location>
</feature>
<dbReference type="NCBIfam" id="NF033632">
    <property type="entry name" value="SLATT_4"/>
    <property type="match status" value="1"/>
</dbReference>
<dbReference type="Pfam" id="PF18186">
    <property type="entry name" value="SLATT_4"/>
    <property type="match status" value="1"/>
</dbReference>
<accession>A0ABP2D682</accession>
<keyword evidence="1" id="KW-1133">Transmembrane helix</keyword>
<keyword evidence="4" id="KW-1185">Reference proteome</keyword>
<name>A0ABP2D682_9RHOB</name>
<dbReference type="EMBL" id="ABID01000008">
    <property type="protein sequence ID" value="EDQ03768.1"/>
    <property type="molecule type" value="Genomic_DNA"/>
</dbReference>
<dbReference type="InterPro" id="IPR040811">
    <property type="entry name" value="SLATT_4"/>
</dbReference>